<dbReference type="SUPFAM" id="SSF52402">
    <property type="entry name" value="Adenine nucleotide alpha hydrolases-like"/>
    <property type="match status" value="1"/>
</dbReference>
<keyword evidence="4 9" id="KW-0547">Nucleotide-binding</keyword>
<proteinExistence type="inferred from homology"/>
<evidence type="ECO:0000256" key="3">
    <source>
        <dbReference type="ARBA" id="ARBA00012737"/>
    </source>
</evidence>
<dbReference type="EMBL" id="CP042913">
    <property type="protein sequence ID" value="QEG36030.1"/>
    <property type="molecule type" value="Genomic_DNA"/>
</dbReference>
<dbReference type="PANTHER" id="PTHR43284:SF1">
    <property type="entry name" value="ASPARAGINE SYNTHETASE"/>
    <property type="match status" value="1"/>
</dbReference>
<dbReference type="EC" id="6.3.5.4" evidence="3"/>
<dbReference type="InterPro" id="IPR006426">
    <property type="entry name" value="Asn_synth_AEB"/>
</dbReference>
<keyword evidence="11" id="KW-0436">Ligase</keyword>
<dbReference type="InterPro" id="IPR029055">
    <property type="entry name" value="Ntn_hydrolases_N"/>
</dbReference>
<dbReference type="InterPro" id="IPR001962">
    <property type="entry name" value="Asn_synthase"/>
</dbReference>
<evidence type="ECO:0000256" key="5">
    <source>
        <dbReference type="ARBA" id="ARBA00022840"/>
    </source>
</evidence>
<dbReference type="CDD" id="cd01991">
    <property type="entry name" value="Asn_synthase_B_C"/>
    <property type="match status" value="1"/>
</dbReference>
<evidence type="ECO:0000256" key="4">
    <source>
        <dbReference type="ARBA" id="ARBA00022741"/>
    </source>
</evidence>
<feature type="domain" description="Glutamine amidotransferase type-2" evidence="10">
    <location>
        <begin position="2"/>
        <end position="214"/>
    </location>
</feature>
<dbReference type="OrthoDB" id="9763290at2"/>
<dbReference type="KEGG" id="bgok:Pr1d_33390"/>
<dbReference type="AlphaFoldDB" id="A0A5B9QEG7"/>
<dbReference type="InterPro" id="IPR033738">
    <property type="entry name" value="AsnB_N"/>
</dbReference>
<dbReference type="InterPro" id="IPR051786">
    <property type="entry name" value="ASN_synthetase/amidase"/>
</dbReference>
<dbReference type="Pfam" id="PF00733">
    <property type="entry name" value="Asn_synthase"/>
    <property type="match status" value="1"/>
</dbReference>
<dbReference type="PROSITE" id="PS51278">
    <property type="entry name" value="GATASE_TYPE_2"/>
    <property type="match status" value="1"/>
</dbReference>
<reference evidence="11 12" key="1">
    <citation type="submission" date="2019-08" db="EMBL/GenBank/DDBJ databases">
        <title>Deep-cultivation of Planctomycetes and their phenomic and genomic characterization uncovers novel biology.</title>
        <authorList>
            <person name="Wiegand S."/>
            <person name="Jogler M."/>
            <person name="Boedeker C."/>
            <person name="Pinto D."/>
            <person name="Vollmers J."/>
            <person name="Rivas-Marin E."/>
            <person name="Kohn T."/>
            <person name="Peeters S.H."/>
            <person name="Heuer A."/>
            <person name="Rast P."/>
            <person name="Oberbeckmann S."/>
            <person name="Bunk B."/>
            <person name="Jeske O."/>
            <person name="Meyerdierks A."/>
            <person name="Storesund J.E."/>
            <person name="Kallscheuer N."/>
            <person name="Luecker S."/>
            <person name="Lage O.M."/>
            <person name="Pohl T."/>
            <person name="Merkel B.J."/>
            <person name="Hornburger P."/>
            <person name="Mueller R.-W."/>
            <person name="Bruemmer F."/>
            <person name="Labrenz M."/>
            <person name="Spormann A.M."/>
            <person name="Op den Camp H."/>
            <person name="Overmann J."/>
            <person name="Amann R."/>
            <person name="Jetten M.S.M."/>
            <person name="Mascher T."/>
            <person name="Medema M.H."/>
            <person name="Devos D.P."/>
            <person name="Kaster A.-K."/>
            <person name="Ovreas L."/>
            <person name="Rohde M."/>
            <person name="Galperin M.Y."/>
            <person name="Jogler C."/>
        </authorList>
    </citation>
    <scope>NUCLEOTIDE SEQUENCE [LARGE SCALE GENOMIC DNA]</scope>
    <source>
        <strain evidence="11 12">Pr1d</strain>
    </source>
</reference>
<evidence type="ECO:0000313" key="12">
    <source>
        <dbReference type="Proteomes" id="UP000323917"/>
    </source>
</evidence>
<protein>
    <recommendedName>
        <fullName evidence="3">asparagine synthase (glutamine-hydrolyzing)</fullName>
        <ecNumber evidence="3">6.3.5.4</ecNumber>
    </recommendedName>
</protein>
<keyword evidence="8" id="KW-0061">Asparagine biosynthesis</keyword>
<evidence type="ECO:0000256" key="2">
    <source>
        <dbReference type="ARBA" id="ARBA00005752"/>
    </source>
</evidence>
<dbReference type="GO" id="GO:0005524">
    <property type="term" value="F:ATP binding"/>
    <property type="evidence" value="ECO:0007669"/>
    <property type="project" value="UniProtKB-KW"/>
</dbReference>
<keyword evidence="6 8" id="KW-0315">Glutamine amidotransferase</keyword>
<dbReference type="Proteomes" id="UP000323917">
    <property type="component" value="Chromosome"/>
</dbReference>
<dbReference type="Gene3D" id="3.60.20.10">
    <property type="entry name" value="Glutamine Phosphoribosylpyrophosphate, subunit 1, domain 1"/>
    <property type="match status" value="1"/>
</dbReference>
<dbReference type="Pfam" id="PF13537">
    <property type="entry name" value="GATase_7"/>
    <property type="match status" value="1"/>
</dbReference>
<keyword evidence="5 9" id="KW-0067">ATP-binding</keyword>
<comment type="catalytic activity">
    <reaction evidence="7">
        <text>L-aspartate + L-glutamine + ATP + H2O = L-asparagine + L-glutamate + AMP + diphosphate + H(+)</text>
        <dbReference type="Rhea" id="RHEA:12228"/>
        <dbReference type="ChEBI" id="CHEBI:15377"/>
        <dbReference type="ChEBI" id="CHEBI:15378"/>
        <dbReference type="ChEBI" id="CHEBI:29985"/>
        <dbReference type="ChEBI" id="CHEBI:29991"/>
        <dbReference type="ChEBI" id="CHEBI:30616"/>
        <dbReference type="ChEBI" id="CHEBI:33019"/>
        <dbReference type="ChEBI" id="CHEBI:58048"/>
        <dbReference type="ChEBI" id="CHEBI:58359"/>
        <dbReference type="ChEBI" id="CHEBI:456215"/>
        <dbReference type="EC" id="6.3.5.4"/>
    </reaction>
</comment>
<keyword evidence="8" id="KW-0028">Amino-acid biosynthesis</keyword>
<feature type="binding site" evidence="9">
    <location>
        <position position="100"/>
    </location>
    <ligand>
        <name>L-glutamine</name>
        <dbReference type="ChEBI" id="CHEBI:58359"/>
    </ligand>
</feature>
<dbReference type="CDD" id="cd00712">
    <property type="entry name" value="AsnB"/>
    <property type="match status" value="1"/>
</dbReference>
<dbReference type="InterPro" id="IPR014729">
    <property type="entry name" value="Rossmann-like_a/b/a_fold"/>
</dbReference>
<dbReference type="GO" id="GO:0004066">
    <property type="term" value="F:asparagine synthase (glutamine-hydrolyzing) activity"/>
    <property type="evidence" value="ECO:0007669"/>
    <property type="project" value="UniProtKB-EC"/>
</dbReference>
<evidence type="ECO:0000256" key="9">
    <source>
        <dbReference type="PIRSR" id="PIRSR001589-2"/>
    </source>
</evidence>
<dbReference type="Gene3D" id="3.40.50.620">
    <property type="entry name" value="HUPs"/>
    <property type="match status" value="1"/>
</dbReference>
<dbReference type="PIRSF" id="PIRSF001589">
    <property type="entry name" value="Asn_synthetase_glu-h"/>
    <property type="match status" value="1"/>
</dbReference>
<evidence type="ECO:0000256" key="1">
    <source>
        <dbReference type="ARBA" id="ARBA00005187"/>
    </source>
</evidence>
<keyword evidence="12" id="KW-1185">Reference proteome</keyword>
<comment type="similarity">
    <text evidence="2">Belongs to the asparagine synthetase family.</text>
</comment>
<evidence type="ECO:0000256" key="6">
    <source>
        <dbReference type="ARBA" id="ARBA00022962"/>
    </source>
</evidence>
<accession>A0A5B9QEG7</accession>
<evidence type="ECO:0000256" key="7">
    <source>
        <dbReference type="ARBA" id="ARBA00048741"/>
    </source>
</evidence>
<dbReference type="GO" id="GO:0006529">
    <property type="term" value="P:asparagine biosynthetic process"/>
    <property type="evidence" value="ECO:0007669"/>
    <property type="project" value="UniProtKB-KW"/>
</dbReference>
<dbReference type="SUPFAM" id="SSF56235">
    <property type="entry name" value="N-terminal nucleophile aminohydrolases (Ntn hydrolases)"/>
    <property type="match status" value="1"/>
</dbReference>
<dbReference type="NCBIfam" id="TIGR01536">
    <property type="entry name" value="asn_synth_AEB"/>
    <property type="match status" value="1"/>
</dbReference>
<dbReference type="PANTHER" id="PTHR43284">
    <property type="entry name" value="ASPARAGINE SYNTHETASE (GLUTAMINE-HYDROLYZING)"/>
    <property type="match status" value="1"/>
</dbReference>
<gene>
    <name evidence="11" type="primary">asnB_1</name>
    <name evidence="11" type="ORF">Pr1d_33390</name>
</gene>
<sequence length="632" mass="72459">MCGLVAIVSFDGAIVDYNQLKKMAKAIQHRGPDSSGIWYDKNVGFGFQRLSILDLTDAADQPMTSPDGRYTIVFNGEIYNFVELRSELECLGYCFCTSGDTEVLLCAYIQWGVDCLLKLNGMWSFLVYDKLKKTLFGSRDRFGIKPLFIYRCNTKILFGSEIKSIRVHPDYGGGVDWSISAEFLLQERLDFNQRTFFAGIEKIPPGTAFSVDRFGKLKSWNYWELPSGDLSNSSDLVEEYFSLFSDSVRLRMRSDVPVGVFLSGGLDSTSIICEMARLSEENGLSSPISAFSFVHGELDESEYIKDTVAQVKADLRLCTTDPLKLWNTLSLTLWHHDEPVHSMNALIGFELSRMAAESGIKVVLNGQGADESTAGYFSYFLNYWYSLFYNLSVREAWSEIRAFTSAFGGSQLGLFTDTLLKALWTQIACSHTYQKIKLQRQYRRHMANNWFEPEFKSNLLKGTPQRLDLSLDSQLRQSITNWPLPLYLRIEDRNTMAHGVEARLPFLDYRLISFLFSVKNDLKMRGCYNKYILRAAMEHRIPPAVRLRKDKMGFPVPSQMWFTTSLFETAKQVLSDKSTRERGFWKTDKILSDLINHRNGTTDISLPLFYVLQFELWMRMMIDDGQQSRPSE</sequence>
<evidence type="ECO:0000259" key="10">
    <source>
        <dbReference type="PROSITE" id="PS51278"/>
    </source>
</evidence>
<name>A0A5B9QEG7_9BACT</name>
<evidence type="ECO:0000313" key="11">
    <source>
        <dbReference type="EMBL" id="QEG36030.1"/>
    </source>
</evidence>
<evidence type="ECO:0000256" key="8">
    <source>
        <dbReference type="PIRSR" id="PIRSR001589-1"/>
    </source>
</evidence>
<organism evidence="11 12">
    <name type="scientific">Bythopirellula goksoeyrii</name>
    <dbReference type="NCBI Taxonomy" id="1400387"/>
    <lineage>
        <taxon>Bacteria</taxon>
        <taxon>Pseudomonadati</taxon>
        <taxon>Planctomycetota</taxon>
        <taxon>Planctomycetia</taxon>
        <taxon>Pirellulales</taxon>
        <taxon>Lacipirellulaceae</taxon>
        <taxon>Bythopirellula</taxon>
    </lineage>
</organism>
<comment type="pathway">
    <text evidence="1">Amino-acid biosynthesis; L-asparagine biosynthesis; L-asparagine from L-aspartate (L-Gln route): step 1/1.</text>
</comment>
<feature type="active site" description="For GATase activity" evidence="8">
    <location>
        <position position="2"/>
    </location>
</feature>
<dbReference type="InterPro" id="IPR017932">
    <property type="entry name" value="GATase_2_dom"/>
</dbReference>